<keyword evidence="2" id="KW-1185">Reference proteome</keyword>
<organism evidence="1 2">
    <name type="scientific">Pisolithus microcarpus 441</name>
    <dbReference type="NCBI Taxonomy" id="765257"/>
    <lineage>
        <taxon>Eukaryota</taxon>
        <taxon>Fungi</taxon>
        <taxon>Dikarya</taxon>
        <taxon>Basidiomycota</taxon>
        <taxon>Agaricomycotina</taxon>
        <taxon>Agaricomycetes</taxon>
        <taxon>Agaricomycetidae</taxon>
        <taxon>Boletales</taxon>
        <taxon>Sclerodermatineae</taxon>
        <taxon>Pisolithaceae</taxon>
        <taxon>Pisolithus</taxon>
    </lineage>
</organism>
<evidence type="ECO:0000313" key="1">
    <source>
        <dbReference type="EMBL" id="KIK18025.1"/>
    </source>
</evidence>
<accession>A0A0C9XZY7</accession>
<proteinExistence type="predicted"/>
<dbReference type="AlphaFoldDB" id="A0A0C9XZY7"/>
<dbReference type="Proteomes" id="UP000054018">
    <property type="component" value="Unassembled WGS sequence"/>
</dbReference>
<protein>
    <submittedName>
        <fullName evidence="1">Uncharacterized protein</fullName>
    </submittedName>
</protein>
<dbReference type="OrthoDB" id="10289012at2759"/>
<name>A0A0C9XZY7_9AGAM</name>
<dbReference type="EMBL" id="KN833814">
    <property type="protein sequence ID" value="KIK18025.1"/>
    <property type="molecule type" value="Genomic_DNA"/>
</dbReference>
<gene>
    <name evidence="1" type="ORF">PISMIDRAFT_684598</name>
</gene>
<reference evidence="2" key="2">
    <citation type="submission" date="2015-01" db="EMBL/GenBank/DDBJ databases">
        <title>Evolutionary Origins and Diversification of the Mycorrhizal Mutualists.</title>
        <authorList>
            <consortium name="DOE Joint Genome Institute"/>
            <consortium name="Mycorrhizal Genomics Consortium"/>
            <person name="Kohler A."/>
            <person name="Kuo A."/>
            <person name="Nagy L.G."/>
            <person name="Floudas D."/>
            <person name="Copeland A."/>
            <person name="Barry K.W."/>
            <person name="Cichocki N."/>
            <person name="Veneault-Fourrey C."/>
            <person name="LaButti K."/>
            <person name="Lindquist E.A."/>
            <person name="Lipzen A."/>
            <person name="Lundell T."/>
            <person name="Morin E."/>
            <person name="Murat C."/>
            <person name="Riley R."/>
            <person name="Ohm R."/>
            <person name="Sun H."/>
            <person name="Tunlid A."/>
            <person name="Henrissat B."/>
            <person name="Grigoriev I.V."/>
            <person name="Hibbett D.S."/>
            <person name="Martin F."/>
        </authorList>
    </citation>
    <scope>NUCLEOTIDE SEQUENCE [LARGE SCALE GENOMIC DNA]</scope>
    <source>
        <strain evidence="2">441</strain>
    </source>
</reference>
<reference evidence="1 2" key="1">
    <citation type="submission" date="2014-04" db="EMBL/GenBank/DDBJ databases">
        <authorList>
            <consortium name="DOE Joint Genome Institute"/>
            <person name="Kuo A."/>
            <person name="Kohler A."/>
            <person name="Costa M.D."/>
            <person name="Nagy L.G."/>
            <person name="Floudas D."/>
            <person name="Copeland A."/>
            <person name="Barry K.W."/>
            <person name="Cichocki N."/>
            <person name="Veneault-Fourrey C."/>
            <person name="LaButti K."/>
            <person name="Lindquist E.A."/>
            <person name="Lipzen A."/>
            <person name="Lundell T."/>
            <person name="Morin E."/>
            <person name="Murat C."/>
            <person name="Sun H."/>
            <person name="Tunlid A."/>
            <person name="Henrissat B."/>
            <person name="Grigoriev I.V."/>
            <person name="Hibbett D.S."/>
            <person name="Martin F."/>
            <person name="Nordberg H.P."/>
            <person name="Cantor M.N."/>
            <person name="Hua S.X."/>
        </authorList>
    </citation>
    <scope>NUCLEOTIDE SEQUENCE [LARGE SCALE GENOMIC DNA]</scope>
    <source>
        <strain evidence="1 2">441</strain>
    </source>
</reference>
<sequence length="118" mass="12637">MRLLTFTLIGAVLASSVYLCGRRALDNFHFLGNAPCITPRAFPEETARLCDNGSKRPSGACANYSLTLGRMASLDCALAGGDAYFCVLDGLAFCVKPRGNVVTTHMHNGECLRLGRPP</sequence>
<dbReference type="HOGENOM" id="CLU_2074083_0_0_1"/>
<evidence type="ECO:0000313" key="2">
    <source>
        <dbReference type="Proteomes" id="UP000054018"/>
    </source>
</evidence>